<gene>
    <name evidence="2" type="ORF">L9F63_006640</name>
</gene>
<reference evidence="2" key="1">
    <citation type="journal article" date="2023" name="IScience">
        <title>Live-bearing cockroach genome reveals convergent evolutionary mechanisms linked to viviparity in insects and beyond.</title>
        <authorList>
            <person name="Fouks B."/>
            <person name="Harrison M.C."/>
            <person name="Mikhailova A.A."/>
            <person name="Marchal E."/>
            <person name="English S."/>
            <person name="Carruthers M."/>
            <person name="Jennings E.C."/>
            <person name="Chiamaka E.L."/>
            <person name="Frigard R.A."/>
            <person name="Pippel M."/>
            <person name="Attardo G.M."/>
            <person name="Benoit J.B."/>
            <person name="Bornberg-Bauer E."/>
            <person name="Tobe S.S."/>
        </authorList>
    </citation>
    <scope>NUCLEOTIDE SEQUENCE</scope>
    <source>
        <strain evidence="2">Stay&amp;Tobe</strain>
    </source>
</reference>
<organism evidence="2 3">
    <name type="scientific">Diploptera punctata</name>
    <name type="common">Pacific beetle cockroach</name>
    <dbReference type="NCBI Taxonomy" id="6984"/>
    <lineage>
        <taxon>Eukaryota</taxon>
        <taxon>Metazoa</taxon>
        <taxon>Ecdysozoa</taxon>
        <taxon>Arthropoda</taxon>
        <taxon>Hexapoda</taxon>
        <taxon>Insecta</taxon>
        <taxon>Pterygota</taxon>
        <taxon>Neoptera</taxon>
        <taxon>Polyneoptera</taxon>
        <taxon>Dictyoptera</taxon>
        <taxon>Blattodea</taxon>
        <taxon>Blaberoidea</taxon>
        <taxon>Blaberidae</taxon>
        <taxon>Diplopterinae</taxon>
        <taxon>Diploptera</taxon>
    </lineage>
</organism>
<keyword evidence="1" id="KW-0812">Transmembrane</keyword>
<evidence type="ECO:0000256" key="1">
    <source>
        <dbReference type="SAM" id="Phobius"/>
    </source>
</evidence>
<dbReference type="Proteomes" id="UP001233999">
    <property type="component" value="Unassembled WGS sequence"/>
</dbReference>
<accession>A0AAD7Z9Z2</accession>
<dbReference type="AlphaFoldDB" id="A0AAD7Z9Z2"/>
<feature type="transmembrane region" description="Helical" evidence="1">
    <location>
        <begin position="33"/>
        <end position="53"/>
    </location>
</feature>
<evidence type="ECO:0000313" key="3">
    <source>
        <dbReference type="Proteomes" id="UP001233999"/>
    </source>
</evidence>
<name>A0AAD7Z9Z2_DIPPU</name>
<feature type="non-terminal residue" evidence="2">
    <location>
        <position position="1"/>
    </location>
</feature>
<protein>
    <submittedName>
        <fullName evidence="2">Uncharacterized protein</fullName>
    </submittedName>
</protein>
<comment type="caution">
    <text evidence="2">The sequence shown here is derived from an EMBL/GenBank/DDBJ whole genome shotgun (WGS) entry which is preliminary data.</text>
</comment>
<proteinExistence type="predicted"/>
<feature type="non-terminal residue" evidence="2">
    <location>
        <position position="77"/>
    </location>
</feature>
<keyword evidence="3" id="KW-1185">Reference proteome</keyword>
<evidence type="ECO:0000313" key="2">
    <source>
        <dbReference type="EMBL" id="KAJ9576799.1"/>
    </source>
</evidence>
<sequence>IYLLVVAAVDLSAKCQQQQSGRDALPASLSLTLSLYIFLSSLYALCKLIIVLIEGARRFLTVGITGGHNCNSSNNKE</sequence>
<reference evidence="2" key="2">
    <citation type="submission" date="2023-05" db="EMBL/GenBank/DDBJ databases">
        <authorList>
            <person name="Fouks B."/>
        </authorList>
    </citation>
    <scope>NUCLEOTIDE SEQUENCE</scope>
    <source>
        <strain evidence="2">Stay&amp;Tobe</strain>
        <tissue evidence="2">Testes</tissue>
    </source>
</reference>
<keyword evidence="1" id="KW-0472">Membrane</keyword>
<dbReference type="EMBL" id="JASPKZ010009391">
    <property type="protein sequence ID" value="KAJ9576799.1"/>
    <property type="molecule type" value="Genomic_DNA"/>
</dbReference>
<keyword evidence="1" id="KW-1133">Transmembrane helix</keyword>